<keyword evidence="3" id="KW-1185">Reference proteome</keyword>
<gene>
    <name evidence="2" type="ORF">CH376_23375</name>
    <name evidence="1" type="ORF">CH380_21340</name>
</gene>
<sequence length="163" mass="16356">MRDPEGLKSSPASTLGSVLSPYALQGYIGGGLSKSSFNNIHWDEKSARIGGCYGTAISFWGMQAGLGAYINVNIVAAAKDGAVGAKAIVAIMKPNAALGPFSALDVFTSQFLLMHAVTGDGVGVGSDLTGYSITLASAGKVSAPIGLALEAAKGTQRTCGGSL</sequence>
<comment type="caution">
    <text evidence="1">The sequence shown here is derived from an EMBL/GenBank/DDBJ whole genome shotgun (WGS) entry which is preliminary data.</text>
</comment>
<reference evidence="3 4" key="1">
    <citation type="submission" date="2017-07" db="EMBL/GenBank/DDBJ databases">
        <title>Leptospira spp. isolated from tropical soils.</title>
        <authorList>
            <person name="Thibeaux R."/>
            <person name="Iraola G."/>
            <person name="Ferres I."/>
            <person name="Bierque E."/>
            <person name="Girault D."/>
            <person name="Soupe-Gilbert M.-E."/>
            <person name="Picardeau M."/>
            <person name="Goarant C."/>
        </authorList>
    </citation>
    <scope>NUCLEOTIDE SEQUENCE [LARGE SCALE GENOMIC DNA]</scope>
    <source>
        <strain evidence="1 4">FH2-B-C1</strain>
        <strain evidence="2 3">FH2-B-D1</strain>
    </source>
</reference>
<evidence type="ECO:0000313" key="3">
    <source>
        <dbReference type="Proteomes" id="UP000232149"/>
    </source>
</evidence>
<dbReference type="Proteomes" id="UP000232188">
    <property type="component" value="Unassembled WGS sequence"/>
</dbReference>
<organism evidence="1 4">
    <name type="scientific">Leptospira adleri</name>
    <dbReference type="NCBI Taxonomy" id="2023186"/>
    <lineage>
        <taxon>Bacteria</taxon>
        <taxon>Pseudomonadati</taxon>
        <taxon>Spirochaetota</taxon>
        <taxon>Spirochaetia</taxon>
        <taxon>Leptospirales</taxon>
        <taxon>Leptospiraceae</taxon>
        <taxon>Leptospira</taxon>
    </lineage>
</organism>
<evidence type="ECO:0000313" key="1">
    <source>
        <dbReference type="EMBL" id="PJZ51202.1"/>
    </source>
</evidence>
<evidence type="ECO:0000313" key="2">
    <source>
        <dbReference type="EMBL" id="PJZ59501.1"/>
    </source>
</evidence>
<evidence type="ECO:0000313" key="4">
    <source>
        <dbReference type="Proteomes" id="UP000232188"/>
    </source>
</evidence>
<dbReference type="Proteomes" id="UP000232149">
    <property type="component" value="Unassembled WGS sequence"/>
</dbReference>
<name>A0A2M9YI27_9LEPT</name>
<proteinExistence type="predicted"/>
<protein>
    <submittedName>
        <fullName evidence="1">Uncharacterized protein</fullName>
    </submittedName>
</protein>
<dbReference type="AlphaFoldDB" id="A0A2M9YI27"/>
<dbReference type="EMBL" id="NPDV01000041">
    <property type="protein sequence ID" value="PJZ51202.1"/>
    <property type="molecule type" value="Genomic_DNA"/>
</dbReference>
<accession>A0A2M9YI27</accession>
<dbReference type="EMBL" id="NPDU01000128">
    <property type="protein sequence ID" value="PJZ59501.1"/>
    <property type="molecule type" value="Genomic_DNA"/>
</dbReference>